<keyword evidence="2" id="KW-1003">Cell membrane</keyword>
<feature type="transmembrane region" description="Helical" evidence="6">
    <location>
        <begin position="55"/>
        <end position="74"/>
    </location>
</feature>
<gene>
    <name evidence="8" type="ORF">GOB87_10270</name>
</gene>
<evidence type="ECO:0000256" key="4">
    <source>
        <dbReference type="ARBA" id="ARBA00022989"/>
    </source>
</evidence>
<feature type="transmembrane region" description="Helical" evidence="6">
    <location>
        <begin position="272"/>
        <end position="296"/>
    </location>
</feature>
<dbReference type="GO" id="GO:0005886">
    <property type="term" value="C:plasma membrane"/>
    <property type="evidence" value="ECO:0007669"/>
    <property type="project" value="UniProtKB-SubCell"/>
</dbReference>
<organism evidence="8 9">
    <name type="scientific">Acetobacter estunensis</name>
    <dbReference type="NCBI Taxonomy" id="104097"/>
    <lineage>
        <taxon>Bacteria</taxon>
        <taxon>Pseudomonadati</taxon>
        <taxon>Pseudomonadota</taxon>
        <taxon>Alphaproteobacteria</taxon>
        <taxon>Acetobacterales</taxon>
        <taxon>Acetobacteraceae</taxon>
        <taxon>Acetobacter</taxon>
    </lineage>
</organism>
<comment type="caution">
    <text evidence="8">The sequence shown here is derived from an EMBL/GenBank/DDBJ whole genome shotgun (WGS) entry which is preliminary data.</text>
</comment>
<dbReference type="InterPro" id="IPR018076">
    <property type="entry name" value="T2SS_GspF_dom"/>
</dbReference>
<accession>A0A967EC85</accession>
<evidence type="ECO:0000256" key="6">
    <source>
        <dbReference type="SAM" id="Phobius"/>
    </source>
</evidence>
<dbReference type="EMBL" id="WOTH01000020">
    <property type="protein sequence ID" value="NHO54338.1"/>
    <property type="molecule type" value="Genomic_DNA"/>
</dbReference>
<evidence type="ECO:0000256" key="1">
    <source>
        <dbReference type="ARBA" id="ARBA00004651"/>
    </source>
</evidence>
<dbReference type="PANTHER" id="PTHR35007:SF2">
    <property type="entry name" value="PILUS ASSEMBLE PROTEIN"/>
    <property type="match status" value="1"/>
</dbReference>
<feature type="domain" description="Type II secretion system protein GspF" evidence="7">
    <location>
        <begin position="163"/>
        <end position="290"/>
    </location>
</feature>
<reference evidence="8" key="1">
    <citation type="submission" date="2019-11" db="EMBL/GenBank/DDBJ databases">
        <title>Description of new Acetobacter species.</title>
        <authorList>
            <person name="Cleenwerck I."/>
            <person name="Sombolestani A.S."/>
        </authorList>
    </citation>
    <scope>NUCLEOTIDE SEQUENCE</scope>
    <source>
        <strain evidence="8">LMG 1626</strain>
    </source>
</reference>
<keyword evidence="9" id="KW-1185">Reference proteome</keyword>
<dbReference type="PANTHER" id="PTHR35007">
    <property type="entry name" value="INTEGRAL MEMBRANE PROTEIN-RELATED"/>
    <property type="match status" value="1"/>
</dbReference>
<evidence type="ECO:0000313" key="9">
    <source>
        <dbReference type="Proteomes" id="UP000597459"/>
    </source>
</evidence>
<dbReference type="Pfam" id="PF00482">
    <property type="entry name" value="T2SSF"/>
    <property type="match status" value="1"/>
</dbReference>
<evidence type="ECO:0000256" key="3">
    <source>
        <dbReference type="ARBA" id="ARBA00022692"/>
    </source>
</evidence>
<evidence type="ECO:0000256" key="5">
    <source>
        <dbReference type="ARBA" id="ARBA00023136"/>
    </source>
</evidence>
<dbReference type="AlphaFoldDB" id="A0A967EC85"/>
<name>A0A967EC85_9PROT</name>
<dbReference type="Proteomes" id="UP000597459">
    <property type="component" value="Unassembled WGS sequence"/>
</dbReference>
<evidence type="ECO:0000259" key="7">
    <source>
        <dbReference type="Pfam" id="PF00482"/>
    </source>
</evidence>
<comment type="subcellular location">
    <subcellularLocation>
        <location evidence="1">Cell membrane</location>
        <topology evidence="1">Multi-pass membrane protein</topology>
    </subcellularLocation>
</comment>
<keyword evidence="4 6" id="KW-1133">Transmembrane helix</keyword>
<feature type="transmembrane region" description="Helical" evidence="6">
    <location>
        <begin position="95"/>
        <end position="115"/>
    </location>
</feature>
<dbReference type="RefSeq" id="WP_166316245.1">
    <property type="nucleotide sequence ID" value="NZ_WOTH01000020.1"/>
</dbReference>
<proteinExistence type="predicted"/>
<evidence type="ECO:0000313" key="8">
    <source>
        <dbReference type="EMBL" id="NHO54338.1"/>
    </source>
</evidence>
<sequence>MNMYIFVVVFLVLIFISVHNVCANIKKRNNIKNRVLSFYRFDVDVSASDSVKSGVILNTFLFIGEYIINFHLFPKDIIYGIKKKDIYKYDVDVRILVGSKFGCSVSFFLFSLLFSQNITSNYIFEKIFTAVFLWFGFIVPNIYLDQRYAIYLRSVEMGMGDALDIFLVCAESGLAMEPSMERVSSEMKSLNPNVAKEFRKTVDEMRVNSDQMQAIEALGKRTGIPALERLSAALSQSLETGTPLASVLRILVSEIREEKLTNFEARAAKLSVILTFPMIIFLLPCMFIIVAGPAIVNVMSILKK</sequence>
<protein>
    <recommendedName>
        <fullName evidence="7">Type II secretion system protein GspF domain-containing protein</fullName>
    </recommendedName>
</protein>
<evidence type="ECO:0000256" key="2">
    <source>
        <dbReference type="ARBA" id="ARBA00022475"/>
    </source>
</evidence>
<keyword evidence="5 6" id="KW-0472">Membrane</keyword>
<feature type="transmembrane region" description="Helical" evidence="6">
    <location>
        <begin position="127"/>
        <end position="144"/>
    </location>
</feature>
<keyword evidence="3 6" id="KW-0812">Transmembrane</keyword>